<dbReference type="Gene3D" id="3.30.420.10">
    <property type="entry name" value="Ribonuclease H-like superfamily/Ribonuclease H"/>
    <property type="match status" value="1"/>
</dbReference>
<evidence type="ECO:0000313" key="1">
    <source>
        <dbReference type="Proteomes" id="UP000515154"/>
    </source>
</evidence>
<proteinExistence type="predicted"/>
<dbReference type="PANTHER" id="PTHR46060">
    <property type="entry name" value="MARINER MOS1 TRANSPOSASE-LIKE PROTEIN"/>
    <property type="match status" value="1"/>
</dbReference>
<name>A0A6P7TZ71_9MOLL</name>
<evidence type="ECO:0000313" key="2">
    <source>
        <dbReference type="RefSeq" id="XP_029655230.1"/>
    </source>
</evidence>
<protein>
    <submittedName>
        <fullName evidence="2">Protein GVQW3-like</fullName>
    </submittedName>
</protein>
<dbReference type="InterPro" id="IPR036397">
    <property type="entry name" value="RNaseH_sf"/>
</dbReference>
<dbReference type="InterPro" id="IPR052709">
    <property type="entry name" value="Transposase-MT_Hybrid"/>
</dbReference>
<feature type="non-terminal residue" evidence="2">
    <location>
        <position position="162"/>
    </location>
</feature>
<dbReference type="GO" id="GO:0003676">
    <property type="term" value="F:nucleic acid binding"/>
    <property type="evidence" value="ECO:0007669"/>
    <property type="project" value="InterPro"/>
</dbReference>
<accession>A0A6P7TZ71</accession>
<keyword evidence="1" id="KW-1185">Reference proteome</keyword>
<dbReference type="Proteomes" id="UP000515154">
    <property type="component" value="Unplaced"/>
</dbReference>
<organism evidence="1 2">
    <name type="scientific">Octopus sinensis</name>
    <name type="common">East Asian common octopus</name>
    <dbReference type="NCBI Taxonomy" id="2607531"/>
    <lineage>
        <taxon>Eukaryota</taxon>
        <taxon>Metazoa</taxon>
        <taxon>Spiralia</taxon>
        <taxon>Lophotrochozoa</taxon>
        <taxon>Mollusca</taxon>
        <taxon>Cephalopoda</taxon>
        <taxon>Coleoidea</taxon>
        <taxon>Octopodiformes</taxon>
        <taxon>Octopoda</taxon>
        <taxon>Incirrata</taxon>
        <taxon>Octopodidae</taxon>
        <taxon>Octopus</taxon>
    </lineage>
</organism>
<gene>
    <name evidence="2" type="primary">LOC115228915</name>
</gene>
<dbReference type="PANTHER" id="PTHR46060:SF1">
    <property type="entry name" value="MARINER MOS1 TRANSPOSASE-LIKE PROTEIN"/>
    <property type="match status" value="1"/>
</dbReference>
<dbReference type="AlphaFoldDB" id="A0A6P7TZ71"/>
<reference evidence="2" key="1">
    <citation type="submission" date="2025-08" db="UniProtKB">
        <authorList>
            <consortium name="RefSeq"/>
        </authorList>
    </citation>
    <scope>IDENTIFICATION</scope>
</reference>
<dbReference type="RefSeq" id="XP_029655230.1">
    <property type="nucleotide sequence ID" value="XM_029799370.1"/>
</dbReference>
<dbReference type="KEGG" id="osn:115228915"/>
<sequence>MVRTSIDLNAPSYATVKRWVNVFQRGRERVKDDPRRERPPTATTKDKLDLDLGLIIQDRRISCHQIAERLGFSTERTDNIVTKYIKFSKVSARWVPPLLTPEQKRTRCTLSMSNVELFQTDEENFLARFITMVESWVHHYQPETKEQSKQKAHIYSYSKGDQ</sequence>